<protein>
    <submittedName>
        <fullName evidence="2">Uncharacterized protein</fullName>
    </submittedName>
</protein>
<evidence type="ECO:0000313" key="2">
    <source>
        <dbReference type="EMBL" id="KAF0324167.1"/>
    </source>
</evidence>
<reference evidence="2 3" key="1">
    <citation type="submission" date="2019-12" db="EMBL/GenBank/DDBJ databases">
        <title>A genome sequence resource for the geographically widespread anthracnose pathogen Colletotrichum asianum.</title>
        <authorList>
            <person name="Meng Y."/>
        </authorList>
    </citation>
    <scope>NUCLEOTIDE SEQUENCE [LARGE SCALE GENOMIC DNA]</scope>
    <source>
        <strain evidence="2 3">ICMP 18580</strain>
    </source>
</reference>
<feature type="region of interest" description="Disordered" evidence="1">
    <location>
        <begin position="75"/>
        <end position="139"/>
    </location>
</feature>
<name>A0A8H3WGH2_9PEZI</name>
<dbReference type="Proteomes" id="UP000434172">
    <property type="component" value="Unassembled WGS sequence"/>
</dbReference>
<organism evidence="2 3">
    <name type="scientific">Colletotrichum asianum</name>
    <dbReference type="NCBI Taxonomy" id="702518"/>
    <lineage>
        <taxon>Eukaryota</taxon>
        <taxon>Fungi</taxon>
        <taxon>Dikarya</taxon>
        <taxon>Ascomycota</taxon>
        <taxon>Pezizomycotina</taxon>
        <taxon>Sordariomycetes</taxon>
        <taxon>Hypocreomycetidae</taxon>
        <taxon>Glomerellales</taxon>
        <taxon>Glomerellaceae</taxon>
        <taxon>Colletotrichum</taxon>
        <taxon>Colletotrichum gloeosporioides species complex</taxon>
    </lineage>
</organism>
<feature type="compositionally biased region" description="Polar residues" evidence="1">
    <location>
        <begin position="84"/>
        <end position="99"/>
    </location>
</feature>
<proteinExistence type="predicted"/>
<accession>A0A8H3WGH2</accession>
<feature type="compositionally biased region" description="Basic residues" evidence="1">
    <location>
        <begin position="119"/>
        <end position="128"/>
    </location>
</feature>
<keyword evidence="3" id="KW-1185">Reference proteome</keyword>
<evidence type="ECO:0000313" key="3">
    <source>
        <dbReference type="Proteomes" id="UP000434172"/>
    </source>
</evidence>
<dbReference type="AlphaFoldDB" id="A0A8H3WGH2"/>
<sequence length="139" mass="15011">MFPVAVVSPLHAESKEPILGVPLPVASPGLGASVAVCPGKCFGAAWFELPDGCQESRHEHSLQRDEMKKTIVHRSTCGGRDKTGNQSRPRQCGNGNATVQRRGLRRHRVKGSDHSSTSNRRHAVRHVPRNANTASTGAF</sequence>
<evidence type="ECO:0000256" key="1">
    <source>
        <dbReference type="SAM" id="MobiDB-lite"/>
    </source>
</evidence>
<comment type="caution">
    <text evidence="2">The sequence shown here is derived from an EMBL/GenBank/DDBJ whole genome shotgun (WGS) entry which is preliminary data.</text>
</comment>
<gene>
    <name evidence="2" type="ORF">GQ607_008597</name>
</gene>
<dbReference type="EMBL" id="WOWK01000046">
    <property type="protein sequence ID" value="KAF0324167.1"/>
    <property type="molecule type" value="Genomic_DNA"/>
</dbReference>
<feature type="compositionally biased region" description="Polar residues" evidence="1">
    <location>
        <begin position="130"/>
        <end position="139"/>
    </location>
</feature>